<dbReference type="Pfam" id="PF00436">
    <property type="entry name" value="SSB"/>
    <property type="match status" value="1"/>
</dbReference>
<reference evidence="2" key="1">
    <citation type="submission" date="2020-11" db="EMBL/GenBank/DDBJ databases">
        <authorList>
            <person name="Tran Van P."/>
        </authorList>
    </citation>
    <scope>NUCLEOTIDE SEQUENCE</scope>
</reference>
<evidence type="ECO:0000313" key="2">
    <source>
        <dbReference type="EMBL" id="CAD7239927.1"/>
    </source>
</evidence>
<dbReference type="PANTHER" id="PTHR10302:SF27">
    <property type="entry name" value="SINGLE-STRANDED DNA-BINDING PROTEIN"/>
    <property type="match status" value="1"/>
</dbReference>
<feature type="region of interest" description="Disordered" evidence="1">
    <location>
        <begin position="106"/>
        <end position="153"/>
    </location>
</feature>
<feature type="compositionally biased region" description="Low complexity" evidence="1">
    <location>
        <begin position="112"/>
        <end position="132"/>
    </location>
</feature>
<dbReference type="PANTHER" id="PTHR10302">
    <property type="entry name" value="SINGLE-STRANDED DNA-BINDING PROTEIN"/>
    <property type="match status" value="1"/>
</dbReference>
<dbReference type="SUPFAM" id="SSF50249">
    <property type="entry name" value="Nucleic acid-binding proteins"/>
    <property type="match status" value="1"/>
</dbReference>
<gene>
    <name evidence="2" type="ORF">CTOB1V02_LOCUS17742</name>
</gene>
<evidence type="ECO:0000256" key="1">
    <source>
        <dbReference type="SAM" id="MobiDB-lite"/>
    </source>
</evidence>
<name>A0A7R8ZXC5_9CRUS</name>
<dbReference type="NCBIfam" id="TIGR00621">
    <property type="entry name" value="ssb"/>
    <property type="match status" value="1"/>
</dbReference>
<dbReference type="GO" id="GO:0009295">
    <property type="term" value="C:nucleoid"/>
    <property type="evidence" value="ECO:0007669"/>
    <property type="project" value="TreeGrafter"/>
</dbReference>
<organism evidence="2">
    <name type="scientific">Cyprideis torosa</name>
    <dbReference type="NCBI Taxonomy" id="163714"/>
    <lineage>
        <taxon>Eukaryota</taxon>
        <taxon>Metazoa</taxon>
        <taxon>Ecdysozoa</taxon>
        <taxon>Arthropoda</taxon>
        <taxon>Crustacea</taxon>
        <taxon>Oligostraca</taxon>
        <taxon>Ostracoda</taxon>
        <taxon>Podocopa</taxon>
        <taxon>Podocopida</taxon>
        <taxon>Cytherocopina</taxon>
        <taxon>Cytheroidea</taxon>
        <taxon>Cytherideidae</taxon>
        <taxon>Cyprideis</taxon>
    </lineage>
</organism>
<dbReference type="CDD" id="cd04496">
    <property type="entry name" value="SSB_OBF"/>
    <property type="match status" value="1"/>
</dbReference>
<dbReference type="OrthoDB" id="1078367at2759"/>
<protein>
    <submittedName>
        <fullName evidence="2">Uncharacterized protein</fullName>
    </submittedName>
</protein>
<dbReference type="PROSITE" id="PS50935">
    <property type="entry name" value="SSB"/>
    <property type="match status" value="1"/>
</dbReference>
<dbReference type="GO" id="GO:0003697">
    <property type="term" value="F:single-stranded DNA binding"/>
    <property type="evidence" value="ECO:0007669"/>
    <property type="project" value="InterPro"/>
</dbReference>
<dbReference type="GO" id="GO:0006260">
    <property type="term" value="P:DNA replication"/>
    <property type="evidence" value="ECO:0007669"/>
    <property type="project" value="InterPro"/>
</dbReference>
<feature type="non-terminal residue" evidence="2">
    <location>
        <position position="1"/>
    </location>
</feature>
<dbReference type="HAMAP" id="MF_00984">
    <property type="entry name" value="SSB"/>
    <property type="match status" value="1"/>
</dbReference>
<proteinExistence type="inferred from homology"/>
<feature type="non-terminal residue" evidence="2">
    <location>
        <position position="168"/>
    </location>
</feature>
<dbReference type="AlphaFoldDB" id="A0A7R8ZXC5"/>
<sequence length="168" mass="18502">VNKVILLGNCGRDPEVRYTQSSQAVATLSLATTDRWKDRNTGQDSERTEWHRLVFWGRLAEVVAQYVKKGQQLYIEGRLQTRKWQGQDGQDRYTTEIVVGEMQMLGGGKPSDTPANDDTAADPKAAQAYADASGGSAGPRYEAAKTGHPMQRMQQGIAALQDGEFPDD</sequence>
<dbReference type="Gene3D" id="2.40.50.140">
    <property type="entry name" value="Nucleic acid-binding proteins"/>
    <property type="match status" value="1"/>
</dbReference>
<dbReference type="InterPro" id="IPR012340">
    <property type="entry name" value="NA-bd_OB-fold"/>
</dbReference>
<dbReference type="InterPro" id="IPR011344">
    <property type="entry name" value="ssDNA-bd"/>
</dbReference>
<accession>A0A7R8ZXC5</accession>
<dbReference type="InterPro" id="IPR000424">
    <property type="entry name" value="Primosome_PriB/ssb"/>
</dbReference>
<dbReference type="EMBL" id="OB748267">
    <property type="protein sequence ID" value="CAD7239927.1"/>
    <property type="molecule type" value="Genomic_DNA"/>
</dbReference>